<feature type="compositionally biased region" description="Basic and acidic residues" evidence="1">
    <location>
        <begin position="391"/>
        <end position="402"/>
    </location>
</feature>
<dbReference type="Proteomes" id="UP001362999">
    <property type="component" value="Unassembled WGS sequence"/>
</dbReference>
<evidence type="ECO:0000313" key="3">
    <source>
        <dbReference type="Proteomes" id="UP001362999"/>
    </source>
</evidence>
<dbReference type="PRINTS" id="PR01217">
    <property type="entry name" value="PRICHEXTENSN"/>
</dbReference>
<accession>A0AAW0DSJ8</accession>
<feature type="region of interest" description="Disordered" evidence="1">
    <location>
        <begin position="1"/>
        <end position="47"/>
    </location>
</feature>
<feature type="region of interest" description="Disordered" evidence="1">
    <location>
        <begin position="304"/>
        <end position="426"/>
    </location>
</feature>
<protein>
    <submittedName>
        <fullName evidence="2">Uncharacterized protein</fullName>
    </submittedName>
</protein>
<dbReference type="AlphaFoldDB" id="A0AAW0DSJ8"/>
<keyword evidence="3" id="KW-1185">Reference proteome</keyword>
<feature type="compositionally biased region" description="Low complexity" evidence="1">
    <location>
        <begin position="325"/>
        <end position="335"/>
    </location>
</feature>
<name>A0AAW0DSJ8_9AGAR</name>
<dbReference type="EMBL" id="JAWWNJ010000006">
    <property type="protein sequence ID" value="KAK7054208.1"/>
    <property type="molecule type" value="Genomic_DNA"/>
</dbReference>
<feature type="compositionally biased region" description="Polar residues" evidence="1">
    <location>
        <begin position="403"/>
        <end position="421"/>
    </location>
</feature>
<gene>
    <name evidence="2" type="ORF">R3P38DRAFT_2855795</name>
</gene>
<evidence type="ECO:0000313" key="2">
    <source>
        <dbReference type="EMBL" id="KAK7054208.1"/>
    </source>
</evidence>
<feature type="compositionally biased region" description="Polar residues" evidence="1">
    <location>
        <begin position="9"/>
        <end position="25"/>
    </location>
</feature>
<comment type="caution">
    <text evidence="2">The sequence shown here is derived from an EMBL/GenBank/DDBJ whole genome shotgun (WGS) entry which is preliminary data.</text>
</comment>
<sequence length="747" mass="81192">MKSFRNVWPGSSSASPNTTEQTQGYEQRYRTRSTTGPSTYLPPTLAAARPAIHNPDVLFIGAPAAPIPPPLPTTPIPPKLPYPDEQAQGNLRRAKTAPPPVPPHPYRYASGATTPPLPPKPNHQTRPRPPPMVALPPPPPRPPRPASDPYLQHSELAYATADGEGEEEVERISMPEPMVHQPSEPVLEPEPAPESAPPAVESREEQKEDDDAELAELRAIIAMSQAETLRQEKLNEKMLSQEAADLARALEESMSMNSSRNNSYSSGAGERSTTTAGSSSQAAAEENEVSVDYMDDAAFARFLAAQEQEASSSVQDEAEPTPTQSSFSGVNGSSSKTADKSPEAAPSSSSSTDLPLYSPRRPPPELPGKSSDSVLSPDEEFARQIALEEEVLLREDKDKPPEDSSSQLPSYLESKASSNNADLPRLRTGGTELRWVDSSLETPVFDISPSGGDATPYTADGIRPPSSATSFSEDSDGRPMGANQFLDPDLVRGVSIGFVAPTITPELLPMNGSMPNIISLPYGRCPPLHLQAPTWRHLLRLMARLSGTRIEPTVEAIAVTRSSQMHLRTVVQFVRTHHASLDWRTVLWFTIDHPVPTSMPNARKYTNGDVDTLPWSYTLSSVPALLRDGSDSLLSKFYTIPSSAAVPFPALPISFPNMALYLQAALSESRKYMNDSSSGMRRLGKMVDMCYPQLVEPGEDEGERSRMGMGGLFKKVIGRKDKSRKGKGGNEDTYDLVTPFVLDEWGP</sequence>
<feature type="compositionally biased region" description="Pro residues" evidence="1">
    <location>
        <begin position="65"/>
        <end position="81"/>
    </location>
</feature>
<organism evidence="2 3">
    <name type="scientific">Favolaschia claudopus</name>
    <dbReference type="NCBI Taxonomy" id="2862362"/>
    <lineage>
        <taxon>Eukaryota</taxon>
        <taxon>Fungi</taxon>
        <taxon>Dikarya</taxon>
        <taxon>Basidiomycota</taxon>
        <taxon>Agaricomycotina</taxon>
        <taxon>Agaricomycetes</taxon>
        <taxon>Agaricomycetidae</taxon>
        <taxon>Agaricales</taxon>
        <taxon>Marasmiineae</taxon>
        <taxon>Mycenaceae</taxon>
        <taxon>Favolaschia</taxon>
    </lineage>
</organism>
<feature type="compositionally biased region" description="Pro residues" evidence="1">
    <location>
        <begin position="115"/>
        <end position="146"/>
    </location>
</feature>
<evidence type="ECO:0000256" key="1">
    <source>
        <dbReference type="SAM" id="MobiDB-lite"/>
    </source>
</evidence>
<feature type="region of interest" description="Disordered" evidence="1">
    <location>
        <begin position="250"/>
        <end position="290"/>
    </location>
</feature>
<feature type="region of interest" description="Disordered" evidence="1">
    <location>
        <begin position="60"/>
        <end position="213"/>
    </location>
</feature>
<feature type="compositionally biased region" description="Low complexity" evidence="1">
    <location>
        <begin position="253"/>
        <end position="284"/>
    </location>
</feature>
<reference evidence="2 3" key="1">
    <citation type="journal article" date="2024" name="J Genomics">
        <title>Draft genome sequencing and assembly of Favolaschia claudopus CIRM-BRFM 2984 isolated from oak limbs.</title>
        <authorList>
            <person name="Navarro D."/>
            <person name="Drula E."/>
            <person name="Chaduli D."/>
            <person name="Cazenave R."/>
            <person name="Ahrendt S."/>
            <person name="Wang J."/>
            <person name="Lipzen A."/>
            <person name="Daum C."/>
            <person name="Barry K."/>
            <person name="Grigoriev I.V."/>
            <person name="Favel A."/>
            <person name="Rosso M.N."/>
            <person name="Martin F."/>
        </authorList>
    </citation>
    <scope>NUCLEOTIDE SEQUENCE [LARGE SCALE GENOMIC DNA]</scope>
    <source>
        <strain evidence="2 3">CIRM-BRFM 2984</strain>
    </source>
</reference>
<feature type="region of interest" description="Disordered" evidence="1">
    <location>
        <begin position="446"/>
        <end position="482"/>
    </location>
</feature>
<proteinExistence type="predicted"/>